<reference evidence="7" key="1">
    <citation type="journal article" date="2019" name="Int. J. Syst. Evol. Microbiol.">
        <title>The Global Catalogue of Microorganisms (GCM) 10K type strain sequencing project: providing services to taxonomists for standard genome sequencing and annotation.</title>
        <authorList>
            <consortium name="The Broad Institute Genomics Platform"/>
            <consortium name="The Broad Institute Genome Sequencing Center for Infectious Disease"/>
            <person name="Wu L."/>
            <person name="Ma J."/>
        </authorList>
    </citation>
    <scope>NUCLEOTIDE SEQUENCE [LARGE SCALE GENOMIC DNA]</scope>
    <source>
        <strain evidence="7">CCUG 62974</strain>
    </source>
</reference>
<keyword evidence="7" id="KW-1185">Reference proteome</keyword>
<dbReference type="InterPro" id="IPR040999">
    <property type="entry name" value="Mak_N_cap"/>
</dbReference>
<dbReference type="Pfam" id="PF18085">
    <property type="entry name" value="Mak_N_cap"/>
    <property type="match status" value="1"/>
</dbReference>
<dbReference type="Proteomes" id="UP001597024">
    <property type="component" value="Unassembled WGS sequence"/>
</dbReference>
<evidence type="ECO:0000259" key="5">
    <source>
        <dbReference type="Pfam" id="PF18085"/>
    </source>
</evidence>
<keyword evidence="1" id="KW-0808">Transferase</keyword>
<organism evidence="6 7">
    <name type="scientific">Streptosporangium algeriense</name>
    <dbReference type="NCBI Taxonomy" id="1682748"/>
    <lineage>
        <taxon>Bacteria</taxon>
        <taxon>Bacillati</taxon>
        <taxon>Actinomycetota</taxon>
        <taxon>Actinomycetes</taxon>
        <taxon>Streptosporangiales</taxon>
        <taxon>Streptosporangiaceae</taxon>
        <taxon>Streptosporangium</taxon>
    </lineage>
</organism>
<evidence type="ECO:0000256" key="1">
    <source>
        <dbReference type="ARBA" id="ARBA00022679"/>
    </source>
</evidence>
<evidence type="ECO:0000313" key="7">
    <source>
        <dbReference type="Proteomes" id="UP001597024"/>
    </source>
</evidence>
<keyword evidence="3" id="KW-0418">Kinase</keyword>
<accession>A0ABW3E7K6</accession>
<gene>
    <name evidence="6" type="ORF">ACFQ08_41365</name>
</gene>
<keyword evidence="2" id="KW-0547">Nucleotide-binding</keyword>
<comment type="caution">
    <text evidence="6">The sequence shown here is derived from an EMBL/GenBank/DDBJ whole genome shotgun (WGS) entry which is preliminary data.</text>
</comment>
<protein>
    <recommendedName>
        <fullName evidence="5">Maltokinase N-terminal cap domain-containing protein</fullName>
    </recommendedName>
</protein>
<feature type="non-terminal residue" evidence="6">
    <location>
        <position position="108"/>
    </location>
</feature>
<evidence type="ECO:0000256" key="3">
    <source>
        <dbReference type="ARBA" id="ARBA00022777"/>
    </source>
</evidence>
<sequence length="108" mass="11485">MTTWAGQHPDLGYRLAGPLAAWLPTQRWFASKGRAVRGVSTVWSTALPGVLGRGDPGHLLLVVEVTFADGGPAELYQLPLSLRRHARQDMGPIGAVEPGGPVAHDGLR</sequence>
<evidence type="ECO:0000256" key="2">
    <source>
        <dbReference type="ARBA" id="ARBA00022741"/>
    </source>
</evidence>
<dbReference type="EMBL" id="JBHTHX010002870">
    <property type="protein sequence ID" value="MFD0891037.1"/>
    <property type="molecule type" value="Genomic_DNA"/>
</dbReference>
<keyword evidence="4" id="KW-0067">ATP-binding</keyword>
<feature type="domain" description="Maltokinase N-terminal cap" evidence="5">
    <location>
        <begin position="22"/>
        <end position="107"/>
    </location>
</feature>
<evidence type="ECO:0000313" key="6">
    <source>
        <dbReference type="EMBL" id="MFD0891037.1"/>
    </source>
</evidence>
<proteinExistence type="predicted"/>
<name>A0ABW3E7K6_9ACTN</name>
<evidence type="ECO:0000256" key="4">
    <source>
        <dbReference type="ARBA" id="ARBA00022840"/>
    </source>
</evidence>